<accession>A0A8H6QMR2</accession>
<dbReference type="EMBL" id="JACBAF010001127">
    <property type="protein sequence ID" value="KAF7174651.1"/>
    <property type="molecule type" value="Genomic_DNA"/>
</dbReference>
<reference evidence="2" key="1">
    <citation type="submission" date="2020-06" db="EMBL/GenBank/DDBJ databases">
        <title>Draft genome sequences of strains closely related to Aspergillus parafelis and Aspergillus hiratsukae.</title>
        <authorList>
            <person name="Dos Santos R.A.C."/>
            <person name="Rivero-Menendez O."/>
            <person name="Steenwyk J.L."/>
            <person name="Mead M.E."/>
            <person name="Goldman G.H."/>
            <person name="Alastruey-Izquierdo A."/>
            <person name="Rokas A."/>
        </authorList>
    </citation>
    <scope>NUCLEOTIDE SEQUENCE</scope>
    <source>
        <strain evidence="2">CNM-CM6106</strain>
    </source>
</reference>
<evidence type="ECO:0000313" key="2">
    <source>
        <dbReference type="EMBL" id="KAF7174651.1"/>
    </source>
</evidence>
<feature type="region of interest" description="Disordered" evidence="1">
    <location>
        <begin position="1"/>
        <end position="68"/>
    </location>
</feature>
<gene>
    <name evidence="2" type="ORF">CNMCM6106_000555</name>
</gene>
<proteinExistence type="predicted"/>
<evidence type="ECO:0000313" key="3">
    <source>
        <dbReference type="Proteomes" id="UP000662466"/>
    </source>
</evidence>
<dbReference type="AlphaFoldDB" id="A0A8H6QMR2"/>
<feature type="compositionally biased region" description="Basic and acidic residues" evidence="1">
    <location>
        <begin position="1"/>
        <end position="33"/>
    </location>
</feature>
<evidence type="ECO:0000256" key="1">
    <source>
        <dbReference type="SAM" id="MobiDB-lite"/>
    </source>
</evidence>
<dbReference type="Proteomes" id="UP000662466">
    <property type="component" value="Unassembled WGS sequence"/>
</dbReference>
<protein>
    <submittedName>
        <fullName evidence="2">Uncharacterized protein</fullName>
    </submittedName>
</protein>
<organism evidence="2 3">
    <name type="scientific">Aspergillus hiratsukae</name>
    <dbReference type="NCBI Taxonomy" id="1194566"/>
    <lineage>
        <taxon>Eukaryota</taxon>
        <taxon>Fungi</taxon>
        <taxon>Dikarya</taxon>
        <taxon>Ascomycota</taxon>
        <taxon>Pezizomycotina</taxon>
        <taxon>Eurotiomycetes</taxon>
        <taxon>Eurotiomycetidae</taxon>
        <taxon>Eurotiales</taxon>
        <taxon>Aspergillaceae</taxon>
        <taxon>Aspergillus</taxon>
        <taxon>Aspergillus subgen. Fumigati</taxon>
    </lineage>
</organism>
<comment type="caution">
    <text evidence="2">The sequence shown here is derived from an EMBL/GenBank/DDBJ whole genome shotgun (WGS) entry which is preliminary data.</text>
</comment>
<name>A0A8H6QMR2_9EURO</name>
<sequence>MDIRDVQERWLDAKDEYDAQERSELEAEARAREQAAQPQPREDDEFDGDLDNFRGSLPDSGVKVIRKS</sequence>